<evidence type="ECO:0000256" key="8">
    <source>
        <dbReference type="SAM" id="Phobius"/>
    </source>
</evidence>
<dbReference type="KEGG" id="chyd:H4K34_10475"/>
<keyword evidence="6 8" id="KW-0472">Membrane</keyword>
<dbReference type="Pfam" id="PF00953">
    <property type="entry name" value="Glycos_transf_4"/>
    <property type="match status" value="1"/>
</dbReference>
<sequence length="363" mass="40182">MEEIIAKYSAYLAPVLAFAITYFSIPAIIRLSLVKKLYDQPDERKKHNARISPLGGMAIFGGMIISFVFCTAHLSNPALNSVLVGLFVLFITGVKDDLYPLVPYKKMLGQLLAVAVVVIQGDVRLVSFYGLFGVNELPYAISVALSIVFFLGIINSFNFIDGINGLSAGIGVVISVTYAVVFDYLHNDLFLILALCIVGSQLAFLRFNLVNAKIFMGDSGSMILGFLVALLSISFLQINELSEQFLLKKIDALVFAFAVMIIPVVDTIRVVFIRLFILRRSPFAADRNHIHHALLDIGLSHVQASLSLMAINVSFVVLAYFLNDYLRATYLFISLSLLALLLSQLPFIIKRQQKRLGIYKPST</sequence>
<evidence type="ECO:0000256" key="1">
    <source>
        <dbReference type="ARBA" id="ARBA00004651"/>
    </source>
</evidence>
<keyword evidence="4 8" id="KW-0812">Transmembrane</keyword>
<comment type="cofactor">
    <cofactor evidence="7">
        <name>Mg(2+)</name>
        <dbReference type="ChEBI" id="CHEBI:18420"/>
    </cofactor>
</comment>
<keyword evidence="2" id="KW-1003">Cell membrane</keyword>
<dbReference type="EMBL" id="CP060139">
    <property type="protein sequence ID" value="QNR22805.1"/>
    <property type="molecule type" value="Genomic_DNA"/>
</dbReference>
<gene>
    <name evidence="9" type="ORF">H4K34_10475</name>
</gene>
<feature type="transmembrane region" description="Helical" evidence="8">
    <location>
        <begin position="12"/>
        <end position="33"/>
    </location>
</feature>
<dbReference type="AlphaFoldDB" id="A0A7H0VAQ7"/>
<dbReference type="GO" id="GO:0071555">
    <property type="term" value="P:cell wall organization"/>
    <property type="evidence" value="ECO:0007669"/>
    <property type="project" value="TreeGrafter"/>
</dbReference>
<keyword evidence="7" id="KW-0479">Metal-binding</keyword>
<comment type="subcellular location">
    <subcellularLocation>
        <location evidence="1">Cell membrane</location>
        <topology evidence="1">Multi-pass membrane protein</topology>
    </subcellularLocation>
</comment>
<feature type="transmembrane region" description="Helical" evidence="8">
    <location>
        <begin position="250"/>
        <end position="272"/>
    </location>
</feature>
<dbReference type="PANTHER" id="PTHR22926">
    <property type="entry name" value="PHOSPHO-N-ACETYLMURAMOYL-PENTAPEPTIDE-TRANSFERASE"/>
    <property type="match status" value="1"/>
</dbReference>
<keyword evidence="7" id="KW-0460">Magnesium</keyword>
<evidence type="ECO:0000313" key="10">
    <source>
        <dbReference type="Proteomes" id="UP000516305"/>
    </source>
</evidence>
<evidence type="ECO:0000256" key="5">
    <source>
        <dbReference type="ARBA" id="ARBA00022989"/>
    </source>
</evidence>
<keyword evidence="3 9" id="KW-0808">Transferase</keyword>
<dbReference type="InterPro" id="IPR000715">
    <property type="entry name" value="Glycosyl_transferase_4"/>
</dbReference>
<evidence type="ECO:0000256" key="7">
    <source>
        <dbReference type="PIRSR" id="PIRSR600715-1"/>
    </source>
</evidence>
<accession>A0A7H0VAQ7</accession>
<organism evidence="9 10">
    <name type="scientific">Croceimicrobium hydrocarbonivorans</name>
    <dbReference type="NCBI Taxonomy" id="2761580"/>
    <lineage>
        <taxon>Bacteria</taxon>
        <taxon>Pseudomonadati</taxon>
        <taxon>Bacteroidota</taxon>
        <taxon>Flavobacteriia</taxon>
        <taxon>Flavobacteriales</taxon>
        <taxon>Owenweeksiaceae</taxon>
        <taxon>Croceimicrobium</taxon>
    </lineage>
</organism>
<feature type="transmembrane region" description="Helical" evidence="8">
    <location>
        <begin position="293"/>
        <end position="322"/>
    </location>
</feature>
<name>A0A7H0VAQ7_9FLAO</name>
<evidence type="ECO:0000256" key="4">
    <source>
        <dbReference type="ARBA" id="ARBA00022692"/>
    </source>
</evidence>
<dbReference type="GO" id="GO:0009103">
    <property type="term" value="P:lipopolysaccharide biosynthetic process"/>
    <property type="evidence" value="ECO:0007669"/>
    <property type="project" value="TreeGrafter"/>
</dbReference>
<feature type="transmembrane region" description="Helical" evidence="8">
    <location>
        <begin position="137"/>
        <end position="154"/>
    </location>
</feature>
<dbReference type="GO" id="GO:0016780">
    <property type="term" value="F:phosphotransferase activity, for other substituted phosphate groups"/>
    <property type="evidence" value="ECO:0007669"/>
    <property type="project" value="InterPro"/>
</dbReference>
<keyword evidence="10" id="KW-1185">Reference proteome</keyword>
<protein>
    <submittedName>
        <fullName evidence="9">Undecaprenyl/decaprenyl-phosphate alpha-N-acetylglucosaminyl 1-phosphate transferase</fullName>
    </submittedName>
</protein>
<feature type="binding site" evidence="7">
    <location>
        <position position="218"/>
    </location>
    <ligand>
        <name>Mg(2+)</name>
        <dbReference type="ChEBI" id="CHEBI:18420"/>
    </ligand>
</feature>
<evidence type="ECO:0000256" key="6">
    <source>
        <dbReference type="ARBA" id="ARBA00023136"/>
    </source>
</evidence>
<dbReference type="PANTHER" id="PTHR22926:SF3">
    <property type="entry name" value="UNDECAPRENYL-PHOSPHATE ALPHA-N-ACETYLGLUCOSAMINYL 1-PHOSPHATE TRANSFERASE"/>
    <property type="match status" value="1"/>
</dbReference>
<dbReference type="RefSeq" id="WP_210757372.1">
    <property type="nucleotide sequence ID" value="NZ_CP060139.1"/>
</dbReference>
<evidence type="ECO:0000256" key="3">
    <source>
        <dbReference type="ARBA" id="ARBA00022679"/>
    </source>
</evidence>
<feature type="transmembrane region" description="Helical" evidence="8">
    <location>
        <begin position="166"/>
        <end position="184"/>
    </location>
</feature>
<proteinExistence type="predicted"/>
<feature type="transmembrane region" description="Helical" evidence="8">
    <location>
        <begin position="54"/>
        <end position="75"/>
    </location>
</feature>
<feature type="transmembrane region" description="Helical" evidence="8">
    <location>
        <begin position="81"/>
        <end position="99"/>
    </location>
</feature>
<evidence type="ECO:0000313" key="9">
    <source>
        <dbReference type="EMBL" id="QNR22805.1"/>
    </source>
</evidence>
<dbReference type="CDD" id="cd06853">
    <property type="entry name" value="GT_WecA_like"/>
    <property type="match status" value="1"/>
</dbReference>
<feature type="transmembrane region" description="Helical" evidence="8">
    <location>
        <begin position="221"/>
        <end position="238"/>
    </location>
</feature>
<dbReference type="GO" id="GO:0044038">
    <property type="term" value="P:cell wall macromolecule biosynthetic process"/>
    <property type="evidence" value="ECO:0007669"/>
    <property type="project" value="TreeGrafter"/>
</dbReference>
<dbReference type="Proteomes" id="UP000516305">
    <property type="component" value="Chromosome"/>
</dbReference>
<evidence type="ECO:0000256" key="2">
    <source>
        <dbReference type="ARBA" id="ARBA00022475"/>
    </source>
</evidence>
<reference evidence="9 10" key="1">
    <citation type="submission" date="2020-08" db="EMBL/GenBank/DDBJ databases">
        <title>Croceimicrobium hydrocarbonivorans gen. nov., sp. nov., a novel marine bacterium isolated from a bacterial consortium that degrades polyethylene terephthalate.</title>
        <authorList>
            <person name="Liu R."/>
        </authorList>
    </citation>
    <scope>NUCLEOTIDE SEQUENCE [LARGE SCALE GENOMIC DNA]</scope>
    <source>
        <strain evidence="9 10">A20-9</strain>
    </source>
</reference>
<feature type="transmembrane region" description="Helical" evidence="8">
    <location>
        <begin position="190"/>
        <end position="209"/>
    </location>
</feature>
<keyword evidence="5 8" id="KW-1133">Transmembrane helix</keyword>
<feature type="binding site" evidence="7">
    <location>
        <position position="158"/>
    </location>
    <ligand>
        <name>Mg(2+)</name>
        <dbReference type="ChEBI" id="CHEBI:18420"/>
    </ligand>
</feature>
<dbReference type="GO" id="GO:0005886">
    <property type="term" value="C:plasma membrane"/>
    <property type="evidence" value="ECO:0007669"/>
    <property type="project" value="UniProtKB-SubCell"/>
</dbReference>
<feature type="transmembrane region" description="Helical" evidence="8">
    <location>
        <begin position="328"/>
        <end position="349"/>
    </location>
</feature>
<dbReference type="GO" id="GO:0046872">
    <property type="term" value="F:metal ion binding"/>
    <property type="evidence" value="ECO:0007669"/>
    <property type="project" value="UniProtKB-KW"/>
</dbReference>